<evidence type="ECO:0000313" key="5">
    <source>
        <dbReference type="Proteomes" id="UP000266720"/>
    </source>
</evidence>
<dbReference type="PROSITE" id="PS00092">
    <property type="entry name" value="N6_MTASE"/>
    <property type="match status" value="1"/>
</dbReference>
<dbReference type="PANTHER" id="PTHR23290">
    <property type="entry name" value="RRNA N6-ADENOSINE-METHYLTRANSFERASE METTL5"/>
    <property type="match status" value="1"/>
</dbReference>
<evidence type="ECO:0000256" key="1">
    <source>
        <dbReference type="ARBA" id="ARBA00009741"/>
    </source>
</evidence>
<proteinExistence type="inferred from homology"/>
<dbReference type="CDD" id="cd02440">
    <property type="entry name" value="AdoMet_MTases"/>
    <property type="match status" value="1"/>
</dbReference>
<dbReference type="GeneID" id="25407185"/>
<name>A0A3G1AA25_9CREN</name>
<dbReference type="SUPFAM" id="SSF53335">
    <property type="entry name" value="S-adenosyl-L-methionine-dependent methyltransferases"/>
    <property type="match status" value="1"/>
</dbReference>
<reference evidence="5" key="1">
    <citation type="book" date="2010" name="EXTREMOPHILES" publisher="0:0-0">
        <title>Complete genome sequences of ten hyperthermophilic archaea reveal their metabolic capabilities and possible ecological roles.</title>
        <editorList>
            <person name="?"/>
        </editorList>
        <authorList>
            <person name="Ravin N.V."/>
            <person name="Mardanov A.V."/>
            <person name="Bonch-Osmolovskaya E.A."/>
            <person name="Skryabin K.G."/>
        </authorList>
    </citation>
    <scope>NUCLEOTIDE SEQUENCE [LARGE SCALE GENOMIC DNA]</scope>
    <source>
        <strain evidence="5">1505</strain>
    </source>
</reference>
<dbReference type="Gene3D" id="3.40.50.150">
    <property type="entry name" value="Vaccinia Virus protein VP39"/>
    <property type="match status" value="1"/>
</dbReference>
<gene>
    <name evidence="4" type="ORF">TCARB_1771</name>
</gene>
<keyword evidence="4" id="KW-0489">Methyltransferase</keyword>
<keyword evidence="4" id="KW-0808">Transferase</keyword>
<sequence length="209" mass="23886">MKKKELERILNLVPRHPSPKIHFEQYSTPATLAATMLWIAEEHYHDISGKRVVDLGSGTGRLGLGAAVLGGQTLLLDIDYEALQVARSQAVQLGIYDRVDLVATDVLHLPFRENIVFDTVIQNPPFGVHRKGSDIAFLEKALALTETIYSLHKANTISYIRSFLRKHHPSLVIDVLLEEEICIPPEYMFHRKRRHCFKVSLIRVYRPRQ</sequence>
<dbReference type="GO" id="GO:0003676">
    <property type="term" value="F:nucleic acid binding"/>
    <property type="evidence" value="ECO:0007669"/>
    <property type="project" value="InterPro"/>
</dbReference>
<dbReference type="InterPro" id="IPR007848">
    <property type="entry name" value="Small_mtfrase_dom"/>
</dbReference>
<accession>A0A3G1AA25</accession>
<dbReference type="GO" id="GO:0008168">
    <property type="term" value="F:methyltransferase activity"/>
    <property type="evidence" value="ECO:0007669"/>
    <property type="project" value="UniProtKB-KW"/>
</dbReference>
<dbReference type="InterPro" id="IPR051720">
    <property type="entry name" value="rRNA_MeTrfase/Polyamine_Synth"/>
</dbReference>
<evidence type="ECO:0000313" key="4">
    <source>
        <dbReference type="EMBL" id="AJB42807.1"/>
    </source>
</evidence>
<evidence type="ECO:0000259" key="3">
    <source>
        <dbReference type="Pfam" id="PF05175"/>
    </source>
</evidence>
<dbReference type="InterPro" id="IPR029063">
    <property type="entry name" value="SAM-dependent_MTases_sf"/>
</dbReference>
<dbReference type="Pfam" id="PF05175">
    <property type="entry name" value="MTS"/>
    <property type="match status" value="1"/>
</dbReference>
<evidence type="ECO:0000256" key="2">
    <source>
        <dbReference type="ARBA" id="ARBA00041374"/>
    </source>
</evidence>
<feature type="domain" description="Methyltransferase small" evidence="3">
    <location>
        <begin position="48"/>
        <end position="131"/>
    </location>
</feature>
<dbReference type="EMBL" id="CP007493">
    <property type="protein sequence ID" value="AJB42807.1"/>
    <property type="molecule type" value="Genomic_DNA"/>
</dbReference>
<dbReference type="KEGG" id="tcb:TCARB_1771"/>
<dbReference type="GO" id="GO:0032259">
    <property type="term" value="P:methylation"/>
    <property type="evidence" value="ECO:0007669"/>
    <property type="project" value="UniProtKB-KW"/>
</dbReference>
<dbReference type="STRING" id="697581.TCARB_1771"/>
<organism evidence="4 5">
    <name type="scientific">Thermofilum adornatum 1505</name>
    <dbReference type="NCBI Taxonomy" id="697581"/>
    <lineage>
        <taxon>Archaea</taxon>
        <taxon>Thermoproteota</taxon>
        <taxon>Thermoprotei</taxon>
        <taxon>Thermofilales</taxon>
        <taxon>Thermofilaceae</taxon>
        <taxon>Thermofilum</taxon>
    </lineage>
</organism>
<protein>
    <recommendedName>
        <fullName evidence="2">Methyltransferase-like protein 5</fullName>
    </recommendedName>
</protein>
<dbReference type="PANTHER" id="PTHR23290:SF0">
    <property type="entry name" value="RRNA N6-ADENOSINE-METHYLTRANSFERASE METTL5"/>
    <property type="match status" value="1"/>
</dbReference>
<dbReference type="RefSeq" id="WP_020962381.1">
    <property type="nucleotide sequence ID" value="NZ_CP007493.1"/>
</dbReference>
<dbReference type="AlphaFoldDB" id="A0A3G1AA25"/>
<comment type="similarity">
    <text evidence="1">Belongs to the methyltransferase superfamily. PrmA family.</text>
</comment>
<dbReference type="InterPro" id="IPR002052">
    <property type="entry name" value="DNA_methylase_N6_adenine_CS"/>
</dbReference>
<dbReference type="Proteomes" id="UP000266720">
    <property type="component" value="Chromosome"/>
</dbReference>
<dbReference type="GeneID" id="16573358"/>